<gene>
    <name evidence="1" type="ORF">GCM10007927_00060</name>
</gene>
<dbReference type="EMBL" id="BSNL01000001">
    <property type="protein sequence ID" value="GLQ25203.1"/>
    <property type="molecule type" value="Genomic_DNA"/>
</dbReference>
<sequence>MGDLGNGFFHVCDEKSVGIVFSALDTITDFVEFLTASEAFVTTDPKVVFNGGGIEDLAAIFIQNGYTFPSFSGDTGDADVMILDGGIWDSFANSDDYRDCAERFKESYRWDALIKHYSKGLLADAMLDMHSQSVSYDQQALIEMALQPRDTRVQLSKAFFDILGKSELKVRSRLALAYGGTAFVFLIAPSSDREARVSELGLRCLVVQCKQPGTQRVVGIATDQPGSSKIGYSTDLAYIELLDVTQEMVDKATEIQKELSYFPSL</sequence>
<reference evidence="1" key="1">
    <citation type="journal article" date="2014" name="Int. J. Syst. Evol. Microbiol.">
        <title>Complete genome of a new Firmicutes species belonging to the dominant human colonic microbiota ('Ruminococcus bicirculans') reveals two chromosomes and a selective capacity to utilize plant glucans.</title>
        <authorList>
            <consortium name="NISC Comparative Sequencing Program"/>
            <person name="Wegmann U."/>
            <person name="Louis P."/>
            <person name="Goesmann A."/>
            <person name="Henrissat B."/>
            <person name="Duncan S.H."/>
            <person name="Flint H.J."/>
        </authorList>
    </citation>
    <scope>NUCLEOTIDE SEQUENCE</scope>
    <source>
        <strain evidence="1">NBRC 109915</strain>
    </source>
</reference>
<proteinExistence type="predicted"/>
<evidence type="ECO:0000313" key="1">
    <source>
        <dbReference type="EMBL" id="GLQ25203.1"/>
    </source>
</evidence>
<protein>
    <submittedName>
        <fullName evidence="1">Uncharacterized protein</fullName>
    </submittedName>
</protein>
<comment type="caution">
    <text evidence="1">The sequence shown here is derived from an EMBL/GenBank/DDBJ whole genome shotgun (WGS) entry which is preliminary data.</text>
</comment>
<name>A0ABQ5VCI9_9RHOB</name>
<dbReference type="RefSeq" id="WP_284369306.1">
    <property type="nucleotide sequence ID" value="NZ_BSNL01000001.1"/>
</dbReference>
<evidence type="ECO:0000313" key="2">
    <source>
        <dbReference type="Proteomes" id="UP001161388"/>
    </source>
</evidence>
<accession>A0ABQ5VCI9</accession>
<keyword evidence="2" id="KW-1185">Reference proteome</keyword>
<dbReference type="Proteomes" id="UP001161388">
    <property type="component" value="Unassembled WGS sequence"/>
</dbReference>
<reference evidence="1" key="2">
    <citation type="submission" date="2023-01" db="EMBL/GenBank/DDBJ databases">
        <title>Draft genome sequence of Sulfitobacter pacificus strain NBRC 109915.</title>
        <authorList>
            <person name="Sun Q."/>
            <person name="Mori K."/>
        </authorList>
    </citation>
    <scope>NUCLEOTIDE SEQUENCE</scope>
    <source>
        <strain evidence="1">NBRC 109915</strain>
    </source>
</reference>
<organism evidence="1 2">
    <name type="scientific">Sulfitobacter pacificus</name>
    <dbReference type="NCBI Taxonomy" id="1499314"/>
    <lineage>
        <taxon>Bacteria</taxon>
        <taxon>Pseudomonadati</taxon>
        <taxon>Pseudomonadota</taxon>
        <taxon>Alphaproteobacteria</taxon>
        <taxon>Rhodobacterales</taxon>
        <taxon>Roseobacteraceae</taxon>
        <taxon>Sulfitobacter</taxon>
    </lineage>
</organism>